<dbReference type="Proteomes" id="UP001497535">
    <property type="component" value="Unassembled WGS sequence"/>
</dbReference>
<comment type="caution">
    <text evidence="1">The sequence shown here is derived from an EMBL/GenBank/DDBJ whole genome shotgun (WGS) entry which is preliminary data.</text>
</comment>
<sequence>MIGGSDLITSPSSYIEKHKLTGSDDVLQFAVGTNVILQIEQPQQDNNLRLRDSVRASSQILTEYKWESKTNYAGRILSCNDKLIAYRLFNETTGEAVRVLERDQRFRHLIKDFQHPTVDLQWATHAPLLAVLDANTNIYIYMVDNSGQKLSKYLIIIKEGDHTNKGPARLVWCPYISDDGSENGEHEEIHLLGVVQGQQITLFMLNKIREEIGRTEVTYERIRELKGVMTSVQIESEITACKISPDATALVVTGSDGELAFFVIEQFDDDIQIASSCRPLANNPIEELIFLDSLWKTVVLSSDNGRRLAIFDCDNWQCMAKLRFESPNQVTRMELLAEPNMHFLFVADYDLSNLFCIELTQPMPQPSGKIGPLSFAACTQISFCNPLICIVPCSLTDHSADLSLEDEDQLVFGGDNNSGTTPSTIATLIAITQRSLLEINVELDRVFNVNPSVASAIPISTSQQSSRSHHIHPSFISTQSVENSAPENLQQQQTQQLLEELIDPNNLVKNNQSLSLHDTNRSARQSSADNIAASNNKSFGCIDDVNGSNYYRSEWQQPPLNINKEFFEKMNETIERRFGEFGEKMDELSQQLTKLQVENEQLRANQADNLSNVLEKISNELKSREDRMQSLVIKQYNEGAEQIVRSTEALLTNHSENLQRNMDYAQRRGSEQIHLSLERILVPQVESVCTQLFHQLNESFRSGLQEFIEQLKTLSKQQLEQIKVAAQQQQHYQQQQQQQQSEPQLTSLERLNRLLNANKLKEAFELALNHDDSALPGGDLLLPIVCKRVDPDTFFSTSSNSAAAAVSPSSANTSSTTSIPPPPLPIGAIYQLLLQLAARLETDTDLKFRYLENALPALNNVLLFGRQSTSSTSSTSGRATMKEQKGGTKQNTPDLRGVMERLGQALFAFGEKEENREWKRRIRLLNQLIANMLQVNAGH</sequence>
<dbReference type="EMBL" id="CAVMJV010000017">
    <property type="protein sequence ID" value="CAK5058328.1"/>
    <property type="molecule type" value="Genomic_DNA"/>
</dbReference>
<organism evidence="1 2">
    <name type="scientific">Meloidogyne enterolobii</name>
    <name type="common">Root-knot nematode worm</name>
    <name type="synonym">Meloidogyne mayaguensis</name>
    <dbReference type="NCBI Taxonomy" id="390850"/>
    <lineage>
        <taxon>Eukaryota</taxon>
        <taxon>Metazoa</taxon>
        <taxon>Ecdysozoa</taxon>
        <taxon>Nematoda</taxon>
        <taxon>Chromadorea</taxon>
        <taxon>Rhabditida</taxon>
        <taxon>Tylenchina</taxon>
        <taxon>Tylenchomorpha</taxon>
        <taxon>Tylenchoidea</taxon>
        <taxon>Meloidogynidae</taxon>
        <taxon>Meloidogyninae</taxon>
        <taxon>Meloidogyne</taxon>
    </lineage>
</organism>
<evidence type="ECO:0000313" key="1">
    <source>
        <dbReference type="EMBL" id="CAK5058328.1"/>
    </source>
</evidence>
<protein>
    <submittedName>
        <fullName evidence="1">Uncharacterized protein</fullName>
    </submittedName>
</protein>
<accession>A0ACB0YQT5</accession>
<proteinExistence type="predicted"/>
<gene>
    <name evidence="1" type="ORF">MENTE1834_LOCUS15412</name>
</gene>
<name>A0ACB0YQT5_MELEN</name>
<keyword evidence="2" id="KW-1185">Reference proteome</keyword>
<evidence type="ECO:0000313" key="2">
    <source>
        <dbReference type="Proteomes" id="UP001497535"/>
    </source>
</evidence>
<reference evidence="1" key="1">
    <citation type="submission" date="2023-11" db="EMBL/GenBank/DDBJ databases">
        <authorList>
            <person name="Poullet M."/>
        </authorList>
    </citation>
    <scope>NUCLEOTIDE SEQUENCE</scope>
    <source>
        <strain evidence="1">E1834</strain>
    </source>
</reference>